<dbReference type="AlphaFoldDB" id="A0A0F9JTY2"/>
<accession>A0A0F9JTY2</accession>
<proteinExistence type="predicted"/>
<comment type="caution">
    <text evidence="1">The sequence shown here is derived from an EMBL/GenBank/DDBJ whole genome shotgun (WGS) entry which is preliminary data.</text>
</comment>
<dbReference type="EMBL" id="LAZR01010632">
    <property type="protein sequence ID" value="KKM65936.1"/>
    <property type="molecule type" value="Genomic_DNA"/>
</dbReference>
<organism evidence="1">
    <name type="scientific">marine sediment metagenome</name>
    <dbReference type="NCBI Taxonomy" id="412755"/>
    <lineage>
        <taxon>unclassified sequences</taxon>
        <taxon>metagenomes</taxon>
        <taxon>ecological metagenomes</taxon>
    </lineage>
</organism>
<name>A0A0F9JTY2_9ZZZZ</name>
<reference evidence="1" key="1">
    <citation type="journal article" date="2015" name="Nature">
        <title>Complex archaea that bridge the gap between prokaryotes and eukaryotes.</title>
        <authorList>
            <person name="Spang A."/>
            <person name="Saw J.H."/>
            <person name="Jorgensen S.L."/>
            <person name="Zaremba-Niedzwiedzka K."/>
            <person name="Martijn J."/>
            <person name="Lind A.E."/>
            <person name="van Eijk R."/>
            <person name="Schleper C."/>
            <person name="Guy L."/>
            <person name="Ettema T.J."/>
        </authorList>
    </citation>
    <scope>NUCLEOTIDE SEQUENCE</scope>
</reference>
<sequence>MITKEVIQKYKEVKKKTALHSDTIEPGGKKKLGELAKKFNISLALLIRDIGEIIK</sequence>
<evidence type="ECO:0000313" key="1">
    <source>
        <dbReference type="EMBL" id="KKM65936.1"/>
    </source>
</evidence>
<gene>
    <name evidence="1" type="ORF">LCGC14_1486250</name>
</gene>
<protein>
    <submittedName>
        <fullName evidence="1">Uncharacterized protein</fullName>
    </submittedName>
</protein>